<reference evidence="1 2" key="1">
    <citation type="submission" date="2020-07" db="EMBL/GenBank/DDBJ databases">
        <title>Draft genome and description of Microvirga mediterraneensis Marseille-Q2068 sp. nov.</title>
        <authorList>
            <person name="Boxberger M."/>
        </authorList>
    </citation>
    <scope>NUCLEOTIDE SEQUENCE [LARGE SCALE GENOMIC DNA]</scope>
    <source>
        <strain evidence="1 2">Marseille-Q2068</strain>
    </source>
</reference>
<organism evidence="1 2">
    <name type="scientific">Microvirga mediterraneensis</name>
    <dbReference type="NCBI Taxonomy" id="2754695"/>
    <lineage>
        <taxon>Bacteria</taxon>
        <taxon>Pseudomonadati</taxon>
        <taxon>Pseudomonadota</taxon>
        <taxon>Alphaproteobacteria</taxon>
        <taxon>Hyphomicrobiales</taxon>
        <taxon>Methylobacteriaceae</taxon>
        <taxon>Microvirga</taxon>
    </lineage>
</organism>
<dbReference type="EMBL" id="JACDXJ010000001">
    <property type="protein sequence ID" value="MBA1157474.1"/>
    <property type="molecule type" value="Genomic_DNA"/>
</dbReference>
<evidence type="ECO:0000313" key="2">
    <source>
        <dbReference type="Proteomes" id="UP000572984"/>
    </source>
</evidence>
<dbReference type="GO" id="GO:0008168">
    <property type="term" value="F:methyltransferase activity"/>
    <property type="evidence" value="ECO:0007669"/>
    <property type="project" value="InterPro"/>
</dbReference>
<dbReference type="PROSITE" id="PS00092">
    <property type="entry name" value="N6_MTASE"/>
    <property type="match status" value="1"/>
</dbReference>
<keyword evidence="2" id="KW-1185">Reference proteome</keyword>
<sequence>MKHQRLTEFVQPVIRGHRRSKDHDPLDYYPTPPIAVEKLLLVETFPGLVWEPACGDGAISRILEANQIETISTDLIDRGYGEGNHDFFKSPLRADHIITNPPYKLAQAFVEHALTLTSGKVAMLVRVSFLGSAKRKPFFLSNPPARVYLFAKRITLWKRGEEPVKPTGGGIVDYVWCVWDHSAPNMPTQLHWL</sequence>
<dbReference type="InterPro" id="IPR029063">
    <property type="entry name" value="SAM-dependent_MTases_sf"/>
</dbReference>
<dbReference type="RefSeq" id="WP_181052941.1">
    <property type="nucleotide sequence ID" value="NZ_JACDXJ010000001.1"/>
</dbReference>
<protein>
    <recommendedName>
        <fullName evidence="3">SAM-dependent methyltransferase</fullName>
    </recommendedName>
</protein>
<dbReference type="InterPro" id="IPR002052">
    <property type="entry name" value="DNA_methylase_N6_adenine_CS"/>
</dbReference>
<evidence type="ECO:0008006" key="3">
    <source>
        <dbReference type="Google" id="ProtNLM"/>
    </source>
</evidence>
<dbReference type="SUPFAM" id="SSF53335">
    <property type="entry name" value="S-adenosyl-L-methionine-dependent methyltransferases"/>
    <property type="match status" value="1"/>
</dbReference>
<proteinExistence type="predicted"/>
<dbReference type="GO" id="GO:0003676">
    <property type="term" value="F:nucleic acid binding"/>
    <property type="evidence" value="ECO:0007669"/>
    <property type="project" value="InterPro"/>
</dbReference>
<dbReference type="GO" id="GO:0032259">
    <property type="term" value="P:methylation"/>
    <property type="evidence" value="ECO:0007669"/>
    <property type="project" value="InterPro"/>
</dbReference>
<dbReference type="AlphaFoldDB" id="A0A838BP22"/>
<evidence type="ECO:0000313" key="1">
    <source>
        <dbReference type="EMBL" id="MBA1157474.1"/>
    </source>
</evidence>
<dbReference type="Proteomes" id="UP000572984">
    <property type="component" value="Unassembled WGS sequence"/>
</dbReference>
<accession>A0A838BP22</accession>
<comment type="caution">
    <text evidence="1">The sequence shown here is derived from an EMBL/GenBank/DDBJ whole genome shotgun (WGS) entry which is preliminary data.</text>
</comment>
<gene>
    <name evidence="1" type="ORF">H0S73_15210</name>
</gene>
<name>A0A838BP22_9HYPH</name>